<proteinExistence type="predicted"/>
<accession>A0A7S4KN60</accession>
<reference evidence="1" key="1">
    <citation type="submission" date="2021-01" db="EMBL/GenBank/DDBJ databases">
        <authorList>
            <person name="Corre E."/>
            <person name="Pelletier E."/>
            <person name="Niang G."/>
            <person name="Scheremetjew M."/>
            <person name="Finn R."/>
            <person name="Kale V."/>
            <person name="Holt S."/>
            <person name="Cochrane G."/>
            <person name="Meng A."/>
            <person name="Brown T."/>
            <person name="Cohen L."/>
        </authorList>
    </citation>
    <scope>NUCLEOTIDE SEQUENCE</scope>
    <source>
        <strain evidence="1">CCMP 2712</strain>
    </source>
</reference>
<organism evidence="1">
    <name type="scientific">Guillardia theta</name>
    <name type="common">Cryptophyte</name>
    <name type="synonym">Cryptomonas phi</name>
    <dbReference type="NCBI Taxonomy" id="55529"/>
    <lineage>
        <taxon>Eukaryota</taxon>
        <taxon>Cryptophyceae</taxon>
        <taxon>Pyrenomonadales</taxon>
        <taxon>Geminigeraceae</taxon>
        <taxon>Guillardia</taxon>
    </lineage>
</organism>
<protein>
    <submittedName>
        <fullName evidence="1">Uncharacterized protein</fullName>
    </submittedName>
</protein>
<name>A0A7S4KN60_GUITH</name>
<dbReference type="AlphaFoldDB" id="A0A7S4KN60"/>
<dbReference type="EMBL" id="HBKN01019697">
    <property type="protein sequence ID" value="CAE2300229.1"/>
    <property type="molecule type" value="Transcribed_RNA"/>
</dbReference>
<sequence length="187" mass="20432">MGDGERFDLAQIELCDGEGVDLPALEVHFSIVPQLCPPAVRLCAMKLDENRCCGLGSCLVTSPCSNGILHPSTRPSLTLTCHNQTRSKCLPILIQTHQVTALLMAKNVSCSYDCSRPAPALRLLLLLCRNIMHDNSFAILLQDCSTSFNPSLIPHHRALSINNLRRHLLISSTESALMFLASALVDI</sequence>
<evidence type="ECO:0000313" key="1">
    <source>
        <dbReference type="EMBL" id="CAE2300229.1"/>
    </source>
</evidence>
<gene>
    <name evidence="1" type="ORF">GTHE00462_LOCUS15540</name>
</gene>